<dbReference type="HAMAP" id="MF_00074">
    <property type="entry name" value="16SrRNA_methyltr_G"/>
    <property type="match status" value="1"/>
</dbReference>
<keyword evidence="8" id="KW-1185">Reference proteome</keyword>
<keyword evidence="3 6" id="KW-0489">Methyltransferase</keyword>
<dbReference type="GO" id="GO:0032259">
    <property type="term" value="P:methylation"/>
    <property type="evidence" value="ECO:0007669"/>
    <property type="project" value="UniProtKB-KW"/>
</dbReference>
<dbReference type="CDD" id="cd02440">
    <property type="entry name" value="AdoMet_MTases"/>
    <property type="match status" value="1"/>
</dbReference>
<dbReference type="PIRSF" id="PIRSF003078">
    <property type="entry name" value="GidB"/>
    <property type="match status" value="1"/>
</dbReference>
<comment type="caution">
    <text evidence="7">The sequence shown here is derived from an EMBL/GenBank/DDBJ whole genome shotgun (WGS) entry which is preliminary data.</text>
</comment>
<evidence type="ECO:0000256" key="6">
    <source>
        <dbReference type="HAMAP-Rule" id="MF_00074"/>
    </source>
</evidence>
<sequence>MLKTLKTSLNNLNISLSDKQLTDISFFLEEIYKNNKLFNLTGYKTKELIVEMLGVKSVLIANSLVNHFFNNELKVIDIGTGAGIPGLIIKIIYPNLDVYLLDSNAKKVNFIKETINKLNLSNIVALNSRVEDNEFLNKYKQSFDFVFSQAVSNIAVLNELSTQLLKINGKVIHFKSKGYQNEINFASNHLIDLGLELNICDSYEFNNYFLVNVFYNKKTEASNKYPREWSKIKKELIEDARH</sequence>
<dbReference type="PANTHER" id="PTHR31760">
    <property type="entry name" value="S-ADENOSYL-L-METHIONINE-DEPENDENT METHYLTRANSFERASES SUPERFAMILY PROTEIN"/>
    <property type="match status" value="1"/>
</dbReference>
<evidence type="ECO:0000313" key="7">
    <source>
        <dbReference type="EMBL" id="MDC4182187.1"/>
    </source>
</evidence>
<keyword evidence="5 6" id="KW-0949">S-adenosyl-L-methionine</keyword>
<dbReference type="InterPro" id="IPR003682">
    <property type="entry name" value="rRNA_ssu_MeTfrase_G"/>
</dbReference>
<keyword evidence="2 6" id="KW-0698">rRNA processing</keyword>
<feature type="binding site" evidence="6">
    <location>
        <position position="79"/>
    </location>
    <ligand>
        <name>S-adenosyl-L-methionine</name>
        <dbReference type="ChEBI" id="CHEBI:59789"/>
    </ligand>
</feature>
<keyword evidence="4 6" id="KW-0808">Transferase</keyword>
<dbReference type="EMBL" id="JAJHZM010000014">
    <property type="protein sequence ID" value="MDC4182187.1"/>
    <property type="molecule type" value="Genomic_DNA"/>
</dbReference>
<proteinExistence type="inferred from homology"/>
<comment type="subcellular location">
    <subcellularLocation>
        <location evidence="6">Cytoplasm</location>
    </subcellularLocation>
</comment>
<protein>
    <recommendedName>
        <fullName evidence="6">Ribosomal RNA small subunit methyltransferase G</fullName>
        <ecNumber evidence="6">2.1.1.-</ecNumber>
    </recommendedName>
    <alternativeName>
        <fullName evidence="6">16S rRNA 7-methylguanosine methyltransferase</fullName>
        <shortName evidence="6">16S rRNA m7G methyltransferase</shortName>
    </alternativeName>
</protein>
<dbReference type="NCBIfam" id="TIGR00138">
    <property type="entry name" value="rsmG_gidB"/>
    <property type="match status" value="1"/>
</dbReference>
<comment type="similarity">
    <text evidence="6">Belongs to the methyltransferase superfamily. RNA methyltransferase RsmG family.</text>
</comment>
<name>A0ABT5GB31_9MOLU</name>
<evidence type="ECO:0000256" key="3">
    <source>
        <dbReference type="ARBA" id="ARBA00022603"/>
    </source>
</evidence>
<keyword evidence="1 6" id="KW-0963">Cytoplasm</keyword>
<dbReference type="Pfam" id="PF02527">
    <property type="entry name" value="GidB"/>
    <property type="match status" value="1"/>
</dbReference>
<dbReference type="Proteomes" id="UP001220940">
    <property type="component" value="Unassembled WGS sequence"/>
</dbReference>
<gene>
    <name evidence="6 7" type="primary">rsmG</name>
    <name evidence="7" type="ORF">LNO68_03270</name>
</gene>
<evidence type="ECO:0000256" key="2">
    <source>
        <dbReference type="ARBA" id="ARBA00022552"/>
    </source>
</evidence>
<dbReference type="PANTHER" id="PTHR31760:SF0">
    <property type="entry name" value="S-ADENOSYL-L-METHIONINE-DEPENDENT METHYLTRANSFERASES SUPERFAMILY PROTEIN"/>
    <property type="match status" value="1"/>
</dbReference>
<comment type="caution">
    <text evidence="6">Lacks conserved residue(s) required for the propagation of feature annotation.</text>
</comment>
<organism evidence="7 8">
    <name type="scientific">Mycoplasma bradburyae</name>
    <dbReference type="NCBI Taxonomy" id="2963128"/>
    <lineage>
        <taxon>Bacteria</taxon>
        <taxon>Bacillati</taxon>
        <taxon>Mycoplasmatota</taxon>
        <taxon>Mollicutes</taxon>
        <taxon>Mycoplasmataceae</taxon>
        <taxon>Mycoplasma</taxon>
    </lineage>
</organism>
<comment type="function">
    <text evidence="6">Specifically methylates the N7 position of a guanine in 16S rRNA.</text>
</comment>
<dbReference type="SUPFAM" id="SSF53335">
    <property type="entry name" value="S-adenosyl-L-methionine-dependent methyltransferases"/>
    <property type="match status" value="1"/>
</dbReference>
<dbReference type="Gene3D" id="3.40.50.150">
    <property type="entry name" value="Vaccinia Virus protein VP39"/>
    <property type="match status" value="1"/>
</dbReference>
<feature type="binding site" evidence="6">
    <location>
        <begin position="130"/>
        <end position="131"/>
    </location>
    <ligand>
        <name>S-adenosyl-L-methionine</name>
        <dbReference type="ChEBI" id="CHEBI:59789"/>
    </ligand>
</feature>
<dbReference type="EC" id="2.1.1.-" evidence="6"/>
<evidence type="ECO:0000256" key="5">
    <source>
        <dbReference type="ARBA" id="ARBA00022691"/>
    </source>
</evidence>
<dbReference type="InterPro" id="IPR029063">
    <property type="entry name" value="SAM-dependent_MTases_sf"/>
</dbReference>
<evidence type="ECO:0000313" key="8">
    <source>
        <dbReference type="Proteomes" id="UP001220940"/>
    </source>
</evidence>
<accession>A0ABT5GB31</accession>
<dbReference type="GO" id="GO:0008168">
    <property type="term" value="F:methyltransferase activity"/>
    <property type="evidence" value="ECO:0007669"/>
    <property type="project" value="UniProtKB-KW"/>
</dbReference>
<dbReference type="RefSeq" id="WP_255034540.1">
    <property type="nucleotide sequence ID" value="NZ_CP101414.1"/>
</dbReference>
<reference evidence="7" key="1">
    <citation type="submission" date="2021-11" db="EMBL/GenBank/DDBJ databases">
        <title>Description of Mycoplasma bradburyaesp. nov.from sea birds: a tribute to a great mycoplasmologist.</title>
        <authorList>
            <person name="Ramirez A.S."/>
            <person name="Poveda C."/>
            <person name="Suarez-Perez A."/>
            <person name="Rosales R.S."/>
            <person name="Dijkman R."/>
            <person name="Feberwee A."/>
            <person name="Spergser J."/>
            <person name="Szostak M.P."/>
            <person name="Ressel L."/>
            <person name="Calabuig P."/>
            <person name="Catania S."/>
            <person name="Gobbo F."/>
            <person name="Timofte D."/>
            <person name="Poveda J.B."/>
        </authorList>
    </citation>
    <scope>NUCLEOTIDE SEQUENCE [LARGE SCALE GENOMIC DNA]</scope>
    <source>
        <strain evidence="7">T158</strain>
    </source>
</reference>
<evidence type="ECO:0000256" key="4">
    <source>
        <dbReference type="ARBA" id="ARBA00022679"/>
    </source>
</evidence>
<feature type="binding site" evidence="6">
    <location>
        <position position="149"/>
    </location>
    <ligand>
        <name>S-adenosyl-L-methionine</name>
        <dbReference type="ChEBI" id="CHEBI:59789"/>
    </ligand>
</feature>
<evidence type="ECO:0000256" key="1">
    <source>
        <dbReference type="ARBA" id="ARBA00022490"/>
    </source>
</evidence>